<feature type="compositionally biased region" description="Acidic residues" evidence="1">
    <location>
        <begin position="374"/>
        <end position="387"/>
    </location>
</feature>
<protein>
    <submittedName>
        <fullName evidence="2">DNA packaging protein</fullName>
    </submittedName>
</protein>
<feature type="region of interest" description="Disordered" evidence="1">
    <location>
        <begin position="304"/>
        <end position="325"/>
    </location>
</feature>
<accession>A0A0D3RJV6</accession>
<sequence length="397" mass="45267">MTWDDHKKNFARLARDGGYTIAQYAAEFNLNPNTARRYLRAFKEDTRTTDSRKPNKPVRKPLKSMIIDHSNDQHAGDHISAEIAEKQRVNAVVSAAVENAKRQNKRINDRSDDHDVITRAHRTLRDRLERDTLDDDGERFEFEAGDYLIDNVEARKAARAMLRRSGADVLETTLLEKSLSHLLMLENARDTCIRLVQEMRDQQKDDDEGTPPEYRIASMLNSCSAQISSLINTIYSIRNNYRKESREAEKHALSMGQAGIVKLAYERKRENNWSVLEAAEFIEAHGGKVPPLMLEQIKADLRAPKTNTDDEENQTASGAPSLEDLDKIARERAASRRADAALWIEHRREEIADIVDTGGYGDVDAEGISNEAWLEQDLDEDEEEDEEVTRKLYGDDD</sequence>
<feature type="compositionally biased region" description="Basic and acidic residues" evidence="1">
    <location>
        <begin position="42"/>
        <end position="53"/>
    </location>
</feature>
<name>A0A0D3RJV6_KLEPN</name>
<organism evidence="2">
    <name type="scientific">Klebsiella pneumoniae</name>
    <dbReference type="NCBI Taxonomy" id="573"/>
    <lineage>
        <taxon>Bacteria</taxon>
        <taxon>Pseudomonadati</taxon>
        <taxon>Pseudomonadota</taxon>
        <taxon>Gammaproteobacteria</taxon>
        <taxon>Enterobacterales</taxon>
        <taxon>Enterobacteriaceae</taxon>
        <taxon>Klebsiella/Raoultella group</taxon>
        <taxon>Klebsiella</taxon>
        <taxon>Klebsiella pneumoniae complex</taxon>
    </lineage>
</organism>
<evidence type="ECO:0000256" key="1">
    <source>
        <dbReference type="SAM" id="MobiDB-lite"/>
    </source>
</evidence>
<feature type="region of interest" description="Disordered" evidence="1">
    <location>
        <begin position="42"/>
        <end position="63"/>
    </location>
</feature>
<geneLocation type="plasmid" evidence="2">
    <name>pKP12226</name>
</geneLocation>
<keyword evidence="2" id="KW-0614">Plasmid</keyword>
<dbReference type="RefSeq" id="WP_000219625.1">
    <property type="nucleotide sequence ID" value="NZ_KP453775.1"/>
</dbReference>
<reference evidence="2" key="1">
    <citation type="journal article" date="2015" name="Antimicrob. Agents Chemother.">
        <title>A Plasmid Bearing the blaCTX-M-15 Gene and Phage P1-Like Sequences from a Sequence Type 11 Klebsiella pneumoniae Isolate.</title>
        <authorList>
            <person name="Shin J."/>
            <person name="Ko K.S."/>
        </authorList>
    </citation>
    <scope>NUCLEOTIDE SEQUENCE</scope>
    <source>
        <strain evidence="2">ST11</strain>
        <plasmid evidence="2">pKP12226</plasmid>
    </source>
</reference>
<proteinExistence type="predicted"/>
<dbReference type="AlphaFoldDB" id="A0A0D3RJV6"/>
<evidence type="ECO:0000313" key="2">
    <source>
        <dbReference type="EMBL" id="AJS09979.1"/>
    </source>
</evidence>
<feature type="region of interest" description="Disordered" evidence="1">
    <location>
        <begin position="356"/>
        <end position="397"/>
    </location>
</feature>
<dbReference type="EMBL" id="KP453775">
    <property type="protein sequence ID" value="AJS09979.1"/>
    <property type="molecule type" value="Genomic_DNA"/>
</dbReference>
<gene>
    <name evidence="2" type="primary">pacA</name>
</gene>
<feature type="compositionally biased region" description="Basic and acidic residues" evidence="1">
    <location>
        <begin position="388"/>
        <end position="397"/>
    </location>
</feature>